<dbReference type="AlphaFoldDB" id="A0A1F6BDL0"/>
<reference evidence="6 7" key="1">
    <citation type="journal article" date="2016" name="Nat. Commun.">
        <title>Thousands of microbial genomes shed light on interconnected biogeochemical processes in an aquifer system.</title>
        <authorList>
            <person name="Anantharaman K."/>
            <person name="Brown C.T."/>
            <person name="Hug L.A."/>
            <person name="Sharon I."/>
            <person name="Castelle C.J."/>
            <person name="Probst A.J."/>
            <person name="Thomas B.C."/>
            <person name="Singh A."/>
            <person name="Wilkins M.J."/>
            <person name="Karaoz U."/>
            <person name="Brodie E.L."/>
            <person name="Williams K.H."/>
            <person name="Hubbard S.S."/>
            <person name="Banfield J.F."/>
        </authorList>
    </citation>
    <scope>NUCLEOTIDE SEQUENCE [LARGE SCALE GENOMIC DNA]</scope>
</reference>
<organism evidence="6 7">
    <name type="scientific">Candidatus Gottesmanbacteria bacterium RIFOXYB1_FULL_47_11</name>
    <dbReference type="NCBI Taxonomy" id="1798401"/>
    <lineage>
        <taxon>Bacteria</taxon>
        <taxon>Candidatus Gottesmaniibacteriota</taxon>
    </lineage>
</organism>
<dbReference type="GO" id="GO:0005524">
    <property type="term" value="F:ATP binding"/>
    <property type="evidence" value="ECO:0007669"/>
    <property type="project" value="UniProtKB-UniRule"/>
</dbReference>
<evidence type="ECO:0000259" key="5">
    <source>
        <dbReference type="Pfam" id="PF01923"/>
    </source>
</evidence>
<sequence>MPIYTRTGDTGATSFFGGKRISKSDPQVDLYGSIDELNSWLGLFNDKRITIIQNDLFSIGSVLAGAKGNLDFIDSRVGEMEQWIDTMDKTLHPLTNFILPKGHMHIARSVCRRVERLAVQHRANPAVIKYLNRLSDLLFTLARSINKKRKVAEQIWTSKESRNTV</sequence>
<keyword evidence="4" id="KW-0169">Cobalamin biosynthesis</keyword>
<feature type="domain" description="Cobalamin adenosyltransferase-like" evidence="5">
    <location>
        <begin position="3"/>
        <end position="144"/>
    </location>
</feature>
<dbReference type="InterPro" id="IPR036451">
    <property type="entry name" value="CblAdoTrfase-like_sf"/>
</dbReference>
<comment type="similarity">
    <text evidence="4">Belongs to the Cob(I)alamin adenosyltransferase family.</text>
</comment>
<dbReference type="GO" id="GO:0008817">
    <property type="term" value="F:corrinoid adenosyltransferase activity"/>
    <property type="evidence" value="ECO:0007669"/>
    <property type="project" value="UniProtKB-UniRule"/>
</dbReference>
<evidence type="ECO:0000256" key="3">
    <source>
        <dbReference type="ARBA" id="ARBA00022840"/>
    </source>
</evidence>
<keyword evidence="1 4" id="KW-0808">Transferase</keyword>
<dbReference type="EMBL" id="MFKE01000019">
    <property type="protein sequence ID" value="OGG34968.1"/>
    <property type="molecule type" value="Genomic_DNA"/>
</dbReference>
<proteinExistence type="inferred from homology"/>
<evidence type="ECO:0000256" key="4">
    <source>
        <dbReference type="RuleBase" id="RU366026"/>
    </source>
</evidence>
<evidence type="ECO:0000256" key="2">
    <source>
        <dbReference type="ARBA" id="ARBA00022741"/>
    </source>
</evidence>
<evidence type="ECO:0000256" key="1">
    <source>
        <dbReference type="ARBA" id="ARBA00022679"/>
    </source>
</evidence>
<name>A0A1F6BDL0_9BACT</name>
<dbReference type="GO" id="GO:0009236">
    <property type="term" value="P:cobalamin biosynthetic process"/>
    <property type="evidence" value="ECO:0007669"/>
    <property type="project" value="UniProtKB-UniRule"/>
</dbReference>
<comment type="caution">
    <text evidence="6">The sequence shown here is derived from an EMBL/GenBank/DDBJ whole genome shotgun (WGS) entry which is preliminary data.</text>
</comment>
<dbReference type="Proteomes" id="UP000176186">
    <property type="component" value="Unassembled WGS sequence"/>
</dbReference>
<comment type="pathway">
    <text evidence="4">Cofactor biosynthesis; adenosylcobalamin biosynthesis; adenosylcobalamin from cob(II)yrinate a,c-diamide: step 2/7.</text>
</comment>
<evidence type="ECO:0000313" key="6">
    <source>
        <dbReference type="EMBL" id="OGG34968.1"/>
    </source>
</evidence>
<keyword evidence="2 4" id="KW-0547">Nucleotide-binding</keyword>
<dbReference type="EC" id="2.5.1.17" evidence="4"/>
<gene>
    <name evidence="6" type="ORF">A2363_01975</name>
</gene>
<dbReference type="InterPro" id="IPR029499">
    <property type="entry name" value="PduO-typ"/>
</dbReference>
<dbReference type="SUPFAM" id="SSF89028">
    <property type="entry name" value="Cobalamin adenosyltransferase-like"/>
    <property type="match status" value="1"/>
</dbReference>
<protein>
    <recommendedName>
        <fullName evidence="4">Corrinoid adenosyltransferase</fullName>
        <ecNumber evidence="4">2.5.1.17</ecNumber>
    </recommendedName>
    <alternativeName>
        <fullName evidence="4">Cob(II)alamin adenosyltransferase</fullName>
    </alternativeName>
    <alternativeName>
        <fullName evidence="4">Cob(II)yrinic acid a,c-diamide adenosyltransferase</fullName>
    </alternativeName>
    <alternativeName>
        <fullName evidence="4">Cobinamide/cobalamin adenosyltransferase</fullName>
    </alternativeName>
</protein>
<accession>A0A1F6BDL0</accession>
<comment type="catalytic activity">
    <reaction evidence="4">
        <text>2 cob(II)yrinate a,c diamide + reduced [electron-transfer flavoprotein] + 2 ATP = 2 adenosylcob(III)yrinate a,c-diamide + 2 triphosphate + oxidized [electron-transfer flavoprotein] + 3 H(+)</text>
        <dbReference type="Rhea" id="RHEA:11528"/>
        <dbReference type="Rhea" id="RHEA-COMP:10685"/>
        <dbReference type="Rhea" id="RHEA-COMP:10686"/>
        <dbReference type="ChEBI" id="CHEBI:15378"/>
        <dbReference type="ChEBI" id="CHEBI:18036"/>
        <dbReference type="ChEBI" id="CHEBI:30616"/>
        <dbReference type="ChEBI" id="CHEBI:57692"/>
        <dbReference type="ChEBI" id="CHEBI:58307"/>
        <dbReference type="ChEBI" id="CHEBI:58503"/>
        <dbReference type="ChEBI" id="CHEBI:58537"/>
        <dbReference type="EC" id="2.5.1.17"/>
    </reaction>
</comment>
<dbReference type="STRING" id="1798401.A2363_01975"/>
<dbReference type="Pfam" id="PF01923">
    <property type="entry name" value="Cob_adeno_trans"/>
    <property type="match status" value="1"/>
</dbReference>
<keyword evidence="3 4" id="KW-0067">ATP-binding</keyword>
<dbReference type="UniPathway" id="UPA00148">
    <property type="reaction ID" value="UER00233"/>
</dbReference>
<dbReference type="NCBIfam" id="TIGR00636">
    <property type="entry name" value="PduO_Nterm"/>
    <property type="match status" value="1"/>
</dbReference>
<dbReference type="Gene3D" id="1.20.1200.10">
    <property type="entry name" value="Cobalamin adenosyltransferase-like"/>
    <property type="match status" value="1"/>
</dbReference>
<dbReference type="PANTHER" id="PTHR12213">
    <property type="entry name" value="CORRINOID ADENOSYLTRANSFERASE"/>
    <property type="match status" value="1"/>
</dbReference>
<dbReference type="PANTHER" id="PTHR12213:SF0">
    <property type="entry name" value="CORRINOID ADENOSYLTRANSFERASE MMAB"/>
    <property type="match status" value="1"/>
</dbReference>
<comment type="catalytic activity">
    <reaction evidence="4">
        <text>2 cob(II)alamin + reduced [electron-transfer flavoprotein] + 2 ATP = 2 adenosylcob(III)alamin + 2 triphosphate + oxidized [electron-transfer flavoprotein] + 3 H(+)</text>
        <dbReference type="Rhea" id="RHEA:28671"/>
        <dbReference type="Rhea" id="RHEA-COMP:10685"/>
        <dbReference type="Rhea" id="RHEA-COMP:10686"/>
        <dbReference type="ChEBI" id="CHEBI:15378"/>
        <dbReference type="ChEBI" id="CHEBI:16304"/>
        <dbReference type="ChEBI" id="CHEBI:18036"/>
        <dbReference type="ChEBI" id="CHEBI:18408"/>
        <dbReference type="ChEBI" id="CHEBI:30616"/>
        <dbReference type="ChEBI" id="CHEBI:57692"/>
        <dbReference type="ChEBI" id="CHEBI:58307"/>
        <dbReference type="EC" id="2.5.1.17"/>
    </reaction>
</comment>
<evidence type="ECO:0000313" key="7">
    <source>
        <dbReference type="Proteomes" id="UP000176186"/>
    </source>
</evidence>
<dbReference type="InterPro" id="IPR016030">
    <property type="entry name" value="CblAdoTrfase-like"/>
</dbReference>